<evidence type="ECO:0000256" key="4">
    <source>
        <dbReference type="ARBA" id="ARBA00023002"/>
    </source>
</evidence>
<dbReference type="InterPro" id="IPR051209">
    <property type="entry name" value="FAD-bind_Monooxygenase_sf"/>
</dbReference>
<accession>A0A8H6MBM2</accession>
<evidence type="ECO:0000256" key="5">
    <source>
        <dbReference type="SAM" id="Phobius"/>
    </source>
</evidence>
<dbReference type="OrthoDB" id="74360at2759"/>
<comment type="caution">
    <text evidence="6">The sequence shown here is derived from an EMBL/GenBank/DDBJ whole genome shotgun (WGS) entry which is preliminary data.</text>
</comment>
<evidence type="ECO:0000256" key="3">
    <source>
        <dbReference type="ARBA" id="ARBA00022827"/>
    </source>
</evidence>
<dbReference type="GO" id="GO:0050660">
    <property type="term" value="F:flavin adenine dinucleotide binding"/>
    <property type="evidence" value="ECO:0007669"/>
    <property type="project" value="InterPro"/>
</dbReference>
<evidence type="ECO:0000313" key="6">
    <source>
        <dbReference type="EMBL" id="KAF6759964.1"/>
    </source>
</evidence>
<proteinExistence type="inferred from homology"/>
<dbReference type="InterPro" id="IPR036188">
    <property type="entry name" value="FAD/NAD-bd_sf"/>
</dbReference>
<dbReference type="Gene3D" id="3.50.50.60">
    <property type="entry name" value="FAD/NAD(P)-binding domain"/>
    <property type="match status" value="2"/>
</dbReference>
<dbReference type="Proteomes" id="UP000521943">
    <property type="component" value="Unassembled WGS sequence"/>
</dbReference>
<dbReference type="InterPro" id="IPR020946">
    <property type="entry name" value="Flavin_mOase-like"/>
</dbReference>
<keyword evidence="3" id="KW-0274">FAD</keyword>
<dbReference type="SUPFAM" id="SSF51905">
    <property type="entry name" value="FAD/NAD(P)-binding domain"/>
    <property type="match status" value="1"/>
</dbReference>
<feature type="transmembrane region" description="Helical" evidence="5">
    <location>
        <begin position="261"/>
        <end position="280"/>
    </location>
</feature>
<keyword evidence="5" id="KW-0812">Transmembrane</keyword>
<name>A0A8H6MBM2_9AGAR</name>
<dbReference type="AlphaFoldDB" id="A0A8H6MBM2"/>
<dbReference type="EMBL" id="JACGCI010000014">
    <property type="protein sequence ID" value="KAF6759964.1"/>
    <property type="molecule type" value="Genomic_DNA"/>
</dbReference>
<keyword evidence="5" id="KW-1133">Transmembrane helix</keyword>
<evidence type="ECO:0000313" key="7">
    <source>
        <dbReference type="Proteomes" id="UP000521943"/>
    </source>
</evidence>
<feature type="transmembrane region" description="Helical" evidence="5">
    <location>
        <begin position="522"/>
        <end position="543"/>
    </location>
</feature>
<dbReference type="PANTHER" id="PTHR42877">
    <property type="entry name" value="L-ORNITHINE N(5)-MONOOXYGENASE-RELATED"/>
    <property type="match status" value="1"/>
</dbReference>
<keyword evidence="7" id="KW-1185">Reference proteome</keyword>
<sequence length="552" mass="62210">MEHAVDVAIIGAGISGICAAIILKKQLKDGANIIIYEKAGSLGGTWRDNVYPVRAFLCGFKASIDPDLWPPRVRPRILSPPLYCLSSFPNNFSPGIMASQSEMLAYMNDIIDQNCLRSNIQCNTQLTSAVWDPSTHRYRLSLEDTITNETSVTTSQALVAASGILSAPRMPRVPGMGEFEGKMFHSSRWESDVDLRNRGVAVIGNGASAAQVIPGIVAVEGIKVTQFMKKPNWHLAAFSSGNPETQKRIRESRYIFRITRMSWYLLLEVVYLMVYGSDLLRPLAMKISKNYTLKAAPAKYHDMLIPDYPIGCRRIIFDTSYFESLRRDNVRLVNQPVKRMTETGVITGDGQYLDFDVIIAATGFDTHLTPLSIRGKTKTLQEYYADCGGPEAYLGTMVPGFPNLFILGGPNSATAYMPFPFLVECQMNLVLPLIRRLGSTDIDTIEVTQRASNKYNRTLRKRFRNSVWNTFAGRSYKTEESGKHTFLFPGCATLFWWWTRSPRWQDFLVNGKIYKPRRMSRLTTAIFAAMFLVIILVVVLVTLDKKHDRRLT</sequence>
<evidence type="ECO:0008006" key="8">
    <source>
        <dbReference type="Google" id="ProtNLM"/>
    </source>
</evidence>
<organism evidence="6 7">
    <name type="scientific">Ephemerocybe angulata</name>
    <dbReference type="NCBI Taxonomy" id="980116"/>
    <lineage>
        <taxon>Eukaryota</taxon>
        <taxon>Fungi</taxon>
        <taxon>Dikarya</taxon>
        <taxon>Basidiomycota</taxon>
        <taxon>Agaricomycotina</taxon>
        <taxon>Agaricomycetes</taxon>
        <taxon>Agaricomycetidae</taxon>
        <taxon>Agaricales</taxon>
        <taxon>Agaricineae</taxon>
        <taxon>Psathyrellaceae</taxon>
        <taxon>Ephemerocybe</taxon>
    </lineage>
</organism>
<evidence type="ECO:0000256" key="1">
    <source>
        <dbReference type="ARBA" id="ARBA00010139"/>
    </source>
</evidence>
<dbReference type="Pfam" id="PF00743">
    <property type="entry name" value="FMO-like"/>
    <property type="match status" value="1"/>
</dbReference>
<gene>
    <name evidence="6" type="ORF">DFP72DRAFT_884799</name>
</gene>
<comment type="similarity">
    <text evidence="1">Belongs to the FAD-binding monooxygenase family.</text>
</comment>
<keyword evidence="5" id="KW-0472">Membrane</keyword>
<dbReference type="GO" id="GO:0050661">
    <property type="term" value="F:NADP binding"/>
    <property type="evidence" value="ECO:0007669"/>
    <property type="project" value="InterPro"/>
</dbReference>
<keyword evidence="4" id="KW-0560">Oxidoreductase</keyword>
<protein>
    <recommendedName>
        <fullName evidence="8">Flavin-containing monooxygenase</fullName>
    </recommendedName>
</protein>
<keyword evidence="2" id="KW-0285">Flavoprotein</keyword>
<dbReference type="GO" id="GO:0004499">
    <property type="term" value="F:N,N-dimethylaniline monooxygenase activity"/>
    <property type="evidence" value="ECO:0007669"/>
    <property type="project" value="InterPro"/>
</dbReference>
<evidence type="ECO:0000256" key="2">
    <source>
        <dbReference type="ARBA" id="ARBA00022630"/>
    </source>
</evidence>
<dbReference type="PANTHER" id="PTHR42877:SF4">
    <property type="entry name" value="FAD_NAD(P)-BINDING DOMAIN-CONTAINING PROTEIN-RELATED"/>
    <property type="match status" value="1"/>
</dbReference>
<reference evidence="6 7" key="1">
    <citation type="submission" date="2020-07" db="EMBL/GenBank/DDBJ databases">
        <title>Comparative genomics of pyrophilous fungi reveals a link between fire events and developmental genes.</title>
        <authorList>
            <consortium name="DOE Joint Genome Institute"/>
            <person name="Steindorff A.S."/>
            <person name="Carver A."/>
            <person name="Calhoun S."/>
            <person name="Stillman K."/>
            <person name="Liu H."/>
            <person name="Lipzen A."/>
            <person name="Pangilinan J."/>
            <person name="Labutti K."/>
            <person name="Bruns T.D."/>
            <person name="Grigoriev I.V."/>
        </authorList>
    </citation>
    <scope>NUCLEOTIDE SEQUENCE [LARGE SCALE GENOMIC DNA]</scope>
    <source>
        <strain evidence="6 7">CBS 144469</strain>
    </source>
</reference>